<proteinExistence type="predicted"/>
<evidence type="ECO:0008006" key="3">
    <source>
        <dbReference type="Google" id="ProtNLM"/>
    </source>
</evidence>
<comment type="caution">
    <text evidence="1">The sequence shown here is derived from an EMBL/GenBank/DDBJ whole genome shotgun (WGS) entry which is preliminary data.</text>
</comment>
<organism evidence="1 2">
    <name type="scientific">Paenibacillus validus</name>
    <dbReference type="NCBI Taxonomy" id="44253"/>
    <lineage>
        <taxon>Bacteria</taxon>
        <taxon>Bacillati</taxon>
        <taxon>Bacillota</taxon>
        <taxon>Bacilli</taxon>
        <taxon>Bacillales</taxon>
        <taxon>Paenibacillaceae</taxon>
        <taxon>Paenibacillus</taxon>
    </lineage>
</organism>
<protein>
    <recommendedName>
        <fullName evidence="3">YmaF family protein</fullName>
    </recommendedName>
</protein>
<name>A0A7X3CR80_9BACL</name>
<dbReference type="Proteomes" id="UP000450917">
    <property type="component" value="Unassembled WGS sequence"/>
</dbReference>
<dbReference type="EMBL" id="WNZX01000004">
    <property type="protein sequence ID" value="MUG70435.1"/>
    <property type="molecule type" value="Genomic_DNA"/>
</dbReference>
<sequence>MRKFQELPGATAPRPLAHAHYAGGWTDTVLGHAHSLELFTYPVNGSAADGHVHTFQGHTHMSAGHFHRFFGSTGPAIALPSGEHIHRVEFSLDDEPFEPKGNFYKTVLSVKRHVHHFAAASGPEIGHDLGTWDE</sequence>
<dbReference type="RefSeq" id="WP_127604434.1">
    <property type="nucleotide sequence ID" value="NZ_JARTHJ010000340.1"/>
</dbReference>
<dbReference type="AlphaFoldDB" id="A0A7X3CR80"/>
<dbReference type="Pfam" id="PF12788">
    <property type="entry name" value="YmaF"/>
    <property type="match status" value="1"/>
</dbReference>
<evidence type="ECO:0000313" key="1">
    <source>
        <dbReference type="EMBL" id="MUG70435.1"/>
    </source>
</evidence>
<gene>
    <name evidence="1" type="ORF">GNP93_07050</name>
</gene>
<reference evidence="1 2" key="1">
    <citation type="submission" date="2019-11" db="EMBL/GenBank/DDBJ databases">
        <title>Draft genome sequences of five Paenibacillus species of dairy origin.</title>
        <authorList>
            <person name="Olajide A.M."/>
            <person name="Chen S."/>
            <person name="Lapointe G."/>
        </authorList>
    </citation>
    <scope>NUCLEOTIDE SEQUENCE [LARGE SCALE GENOMIC DNA]</scope>
    <source>
        <strain evidence="1 2">2CS3</strain>
    </source>
</reference>
<dbReference type="InterPro" id="IPR024307">
    <property type="entry name" value="YmaF"/>
</dbReference>
<keyword evidence="2" id="KW-1185">Reference proteome</keyword>
<accession>A0A7X3CR80</accession>
<evidence type="ECO:0000313" key="2">
    <source>
        <dbReference type="Proteomes" id="UP000450917"/>
    </source>
</evidence>